<reference evidence="2" key="1">
    <citation type="submission" date="2020-02" db="EMBL/GenBank/DDBJ databases">
        <authorList>
            <person name="Meier V. D."/>
        </authorList>
    </citation>
    <scope>NUCLEOTIDE SEQUENCE</scope>
    <source>
        <strain evidence="2">AVDCRST_MAG89</strain>
    </source>
</reference>
<dbReference type="EMBL" id="CADCTV010001129">
    <property type="protein sequence ID" value="CAA9381074.1"/>
    <property type="molecule type" value="Genomic_DNA"/>
</dbReference>
<organism evidence="2">
    <name type="scientific">uncultured Gemmatimonadota bacterium</name>
    <dbReference type="NCBI Taxonomy" id="203437"/>
    <lineage>
        <taxon>Bacteria</taxon>
        <taxon>Pseudomonadati</taxon>
        <taxon>Gemmatimonadota</taxon>
        <taxon>environmental samples</taxon>
    </lineage>
</organism>
<feature type="non-terminal residue" evidence="2">
    <location>
        <position position="73"/>
    </location>
</feature>
<accession>A0A6J4ND63</accession>
<protein>
    <submittedName>
        <fullName evidence="2">Uncharacterized protein</fullName>
    </submittedName>
</protein>
<gene>
    <name evidence="2" type="ORF">AVDCRST_MAG89-5394</name>
</gene>
<evidence type="ECO:0000256" key="1">
    <source>
        <dbReference type="SAM" id="MobiDB-lite"/>
    </source>
</evidence>
<name>A0A6J4ND63_9BACT</name>
<feature type="compositionally biased region" description="Low complexity" evidence="1">
    <location>
        <begin position="44"/>
        <end position="56"/>
    </location>
</feature>
<evidence type="ECO:0000313" key="2">
    <source>
        <dbReference type="EMBL" id="CAA9381074.1"/>
    </source>
</evidence>
<feature type="region of interest" description="Disordered" evidence="1">
    <location>
        <begin position="23"/>
        <end position="73"/>
    </location>
</feature>
<sequence length="73" mass="7741">RRAGRAGDRRLSRILPALLPGLRAVPAYDGGREPARARPGPPGQGSRPGRSQRQPMGGRGGRPPGAPDQRRDV</sequence>
<feature type="non-terminal residue" evidence="2">
    <location>
        <position position="1"/>
    </location>
</feature>
<dbReference type="AlphaFoldDB" id="A0A6J4ND63"/>
<proteinExistence type="predicted"/>